<keyword evidence="3" id="KW-1185">Reference proteome</keyword>
<dbReference type="RefSeq" id="WP_135760030.1">
    <property type="nucleotide sequence ID" value="NZ_RQHW01000028.1"/>
</dbReference>
<dbReference type="OrthoDB" id="335402at2"/>
<organism evidence="2 3">
    <name type="scientific">Leptospira idonii</name>
    <dbReference type="NCBI Taxonomy" id="1193500"/>
    <lineage>
        <taxon>Bacteria</taxon>
        <taxon>Pseudomonadati</taxon>
        <taxon>Spirochaetota</taxon>
        <taxon>Spirochaetia</taxon>
        <taxon>Leptospirales</taxon>
        <taxon>Leptospiraceae</taxon>
        <taxon>Leptospira</taxon>
    </lineage>
</organism>
<dbReference type="NCBIfam" id="NF033566">
    <property type="entry name" value="adhes_LIC20035"/>
    <property type="match status" value="1"/>
</dbReference>
<evidence type="ECO:0000313" key="3">
    <source>
        <dbReference type="Proteomes" id="UP000298058"/>
    </source>
</evidence>
<evidence type="ECO:0000313" key="2">
    <source>
        <dbReference type="EMBL" id="TGN19714.1"/>
    </source>
</evidence>
<dbReference type="Gene3D" id="3.90.930.1">
    <property type="match status" value="1"/>
</dbReference>
<protein>
    <submittedName>
        <fullName evidence="2">LIC20035 family adhesin</fullName>
    </submittedName>
</protein>
<accession>A0A4R9LZ69</accession>
<reference evidence="2" key="1">
    <citation type="journal article" date="2019" name="PLoS Negl. Trop. Dis.">
        <title>Revisiting the worldwide diversity of Leptospira species in the environment.</title>
        <authorList>
            <person name="Vincent A.T."/>
            <person name="Schiettekatte O."/>
            <person name="Bourhy P."/>
            <person name="Veyrier F.J."/>
            <person name="Picardeau M."/>
        </authorList>
    </citation>
    <scope>NUCLEOTIDE SEQUENCE [LARGE SCALE GENOMIC DNA]</scope>
    <source>
        <strain evidence="2">201300427</strain>
    </source>
</reference>
<sequence>MKQYIIIPFLVGTIFCSSAANKDGGSGDQEFELTSKNGKIIRIERFKNSGGLRAKGEVKAECAGVPCKDDQISKFAPAKIKSLPKHGIWEEYLQFEQEGSTQESPKFKSTLDQTGEYKDGNKVGIWRKPDPENPAKTIGETPWVEGKKEGTAKTYDKSGNLTSETAYQDDKKHGPYWKKNSKGEFLEKGDFKEGEETGPWNYYFTGADGNGVKTSVTFVNGKKSGQETNYYKDGKIESQGNYTQDARTGLWKLYGGKGNLLAEGNYSAKEGAENAEIKYERTGIWKEYYADGKLFGTGPRKHTRSGEWKFYYNNNQVAYHGIMANESMMDTAKIYNKTGTILGDGKLFFSLIKIDEETQDIKLNYKPSIPFIFFYPSGKKRIVIRTSDDATEYQEDGKEIGKGPVDPQGRKMGCWTIAGKKEYYMLDNPKPKLTATQCQ</sequence>
<dbReference type="InterPro" id="IPR011652">
    <property type="entry name" value="MORN_2"/>
</dbReference>
<dbReference type="Pfam" id="PF07661">
    <property type="entry name" value="MORN_2"/>
    <property type="match status" value="4"/>
</dbReference>
<proteinExistence type="predicted"/>
<feature type="compositionally biased region" description="Basic and acidic residues" evidence="1">
    <location>
        <begin position="115"/>
        <end position="133"/>
    </location>
</feature>
<dbReference type="Gene3D" id="2.20.110.10">
    <property type="entry name" value="Histone H3 K4-specific methyltransferase SET7/9 N-terminal domain"/>
    <property type="match status" value="2"/>
</dbReference>
<dbReference type="AlphaFoldDB" id="A0A4R9LZ69"/>
<feature type="region of interest" description="Disordered" evidence="1">
    <location>
        <begin position="100"/>
        <end position="140"/>
    </location>
</feature>
<dbReference type="SUPFAM" id="SSF82185">
    <property type="entry name" value="Histone H3 K4-specific methyltransferase SET7/9 N-terminal domain"/>
    <property type="match status" value="2"/>
</dbReference>
<dbReference type="Proteomes" id="UP000298058">
    <property type="component" value="Unassembled WGS sequence"/>
</dbReference>
<name>A0A4R9LZ69_9LEPT</name>
<gene>
    <name evidence="2" type="ORF">EHS15_08020</name>
</gene>
<evidence type="ECO:0000256" key="1">
    <source>
        <dbReference type="SAM" id="MobiDB-lite"/>
    </source>
</evidence>
<comment type="caution">
    <text evidence="2">The sequence shown here is derived from an EMBL/GenBank/DDBJ whole genome shotgun (WGS) entry which is preliminary data.</text>
</comment>
<dbReference type="EMBL" id="RQHW01000028">
    <property type="protein sequence ID" value="TGN19714.1"/>
    <property type="molecule type" value="Genomic_DNA"/>
</dbReference>